<evidence type="ECO:0000313" key="1">
    <source>
        <dbReference type="EMBL" id="KAK9501071.1"/>
    </source>
</evidence>
<dbReference type="AlphaFoldDB" id="A0AAW1CRM8"/>
<evidence type="ECO:0000313" key="2">
    <source>
        <dbReference type="Proteomes" id="UP001461498"/>
    </source>
</evidence>
<dbReference type="Proteomes" id="UP001461498">
    <property type="component" value="Unassembled WGS sequence"/>
</dbReference>
<name>A0AAW1CRM8_9HEMI</name>
<comment type="caution">
    <text evidence="1">The sequence shown here is derived from an EMBL/GenBank/DDBJ whole genome shotgun (WGS) entry which is preliminary data.</text>
</comment>
<proteinExistence type="predicted"/>
<gene>
    <name evidence="1" type="ORF">O3M35_002185</name>
</gene>
<organism evidence="1 2">
    <name type="scientific">Rhynocoris fuscipes</name>
    <dbReference type="NCBI Taxonomy" id="488301"/>
    <lineage>
        <taxon>Eukaryota</taxon>
        <taxon>Metazoa</taxon>
        <taxon>Ecdysozoa</taxon>
        <taxon>Arthropoda</taxon>
        <taxon>Hexapoda</taxon>
        <taxon>Insecta</taxon>
        <taxon>Pterygota</taxon>
        <taxon>Neoptera</taxon>
        <taxon>Paraneoptera</taxon>
        <taxon>Hemiptera</taxon>
        <taxon>Heteroptera</taxon>
        <taxon>Panheteroptera</taxon>
        <taxon>Cimicomorpha</taxon>
        <taxon>Reduviidae</taxon>
        <taxon>Harpactorinae</taxon>
        <taxon>Harpactorini</taxon>
        <taxon>Rhynocoris</taxon>
    </lineage>
</organism>
<sequence length="52" mass="6353">MICSKYSNERNKAFIRFYKYLETHFCYEEILFSNNFEVIEGLVELARVYECV</sequence>
<protein>
    <submittedName>
        <fullName evidence="1">Uncharacterized protein</fullName>
    </submittedName>
</protein>
<reference evidence="1 2" key="1">
    <citation type="submission" date="2022-12" db="EMBL/GenBank/DDBJ databases">
        <title>Chromosome-level genome assembly of true bugs.</title>
        <authorList>
            <person name="Ma L."/>
            <person name="Li H."/>
        </authorList>
    </citation>
    <scope>NUCLEOTIDE SEQUENCE [LARGE SCALE GENOMIC DNA]</scope>
    <source>
        <strain evidence="1">Lab_2022b</strain>
    </source>
</reference>
<keyword evidence="2" id="KW-1185">Reference proteome</keyword>
<dbReference type="EMBL" id="JAPXFL010000010">
    <property type="protein sequence ID" value="KAK9501071.1"/>
    <property type="molecule type" value="Genomic_DNA"/>
</dbReference>
<accession>A0AAW1CRM8</accession>